<proteinExistence type="predicted"/>
<evidence type="ECO:0000259" key="2">
    <source>
        <dbReference type="PROSITE" id="PS51457"/>
    </source>
</evidence>
<comment type="caution">
    <text evidence="3">The sequence shown here is derived from an EMBL/GenBank/DDBJ whole genome shotgun (WGS) entry which is preliminary data.</text>
</comment>
<dbReference type="SMART" id="SM01025">
    <property type="entry name" value="BEN"/>
    <property type="match status" value="1"/>
</dbReference>
<feature type="region of interest" description="Disordered" evidence="1">
    <location>
        <begin position="58"/>
        <end position="78"/>
    </location>
</feature>
<dbReference type="PROSITE" id="PS51457">
    <property type="entry name" value="BEN"/>
    <property type="match status" value="1"/>
</dbReference>
<dbReference type="AlphaFoldDB" id="A0AAU9XMQ3"/>
<name>A0AAU9XMQ3_9CNID</name>
<keyword evidence="4" id="KW-1185">Reference proteome</keyword>
<reference evidence="3 4" key="1">
    <citation type="submission" date="2022-05" db="EMBL/GenBank/DDBJ databases">
        <authorList>
            <consortium name="Genoscope - CEA"/>
            <person name="William W."/>
        </authorList>
    </citation>
    <scope>NUCLEOTIDE SEQUENCE [LARGE SCALE GENOMIC DNA]</scope>
</reference>
<evidence type="ECO:0000313" key="3">
    <source>
        <dbReference type="EMBL" id="CAH3150420.1"/>
    </source>
</evidence>
<sequence length="208" mass="23052">MMATEELQFIGTVLGRLECSFARQEAKMDRILTLLTSSTSLLQTPLCTSLTPVNSHFTTPLPTDSSAEFPPHPVTPRPQDVEVRCPNQSSSMCSPMEDGNGTVAVGGNANVRLTKSDYNFAKAASKPTVMSLRLVDHLFTKDALTKSTVQGTKEFAPLDQDKLDAIKTEVLTSFSYQCQGMEDNRRMWKQCKISIGKRCQNLRKNRAM</sequence>
<accession>A0AAU9XMQ3</accession>
<organism evidence="3 4">
    <name type="scientific">Pocillopora meandrina</name>
    <dbReference type="NCBI Taxonomy" id="46732"/>
    <lineage>
        <taxon>Eukaryota</taxon>
        <taxon>Metazoa</taxon>
        <taxon>Cnidaria</taxon>
        <taxon>Anthozoa</taxon>
        <taxon>Hexacorallia</taxon>
        <taxon>Scleractinia</taxon>
        <taxon>Astrocoeniina</taxon>
        <taxon>Pocilloporidae</taxon>
        <taxon>Pocillopora</taxon>
    </lineage>
</organism>
<evidence type="ECO:0000256" key="1">
    <source>
        <dbReference type="SAM" id="MobiDB-lite"/>
    </source>
</evidence>
<dbReference type="Proteomes" id="UP001159428">
    <property type="component" value="Unassembled WGS sequence"/>
</dbReference>
<dbReference type="GO" id="GO:0003677">
    <property type="term" value="F:DNA binding"/>
    <property type="evidence" value="ECO:0007669"/>
    <property type="project" value="InterPro"/>
</dbReference>
<feature type="domain" description="BEN" evidence="2">
    <location>
        <begin position="108"/>
        <end position="206"/>
    </location>
</feature>
<gene>
    <name evidence="3" type="ORF">PMEA_00024805</name>
</gene>
<evidence type="ECO:0000313" key="4">
    <source>
        <dbReference type="Proteomes" id="UP001159428"/>
    </source>
</evidence>
<protein>
    <recommendedName>
        <fullName evidence="2">BEN domain-containing protein</fullName>
    </recommendedName>
</protein>
<dbReference type="EMBL" id="CALNXJ010000047">
    <property type="protein sequence ID" value="CAH3150420.1"/>
    <property type="molecule type" value="Genomic_DNA"/>
</dbReference>
<dbReference type="InterPro" id="IPR018379">
    <property type="entry name" value="BEN_domain"/>
</dbReference>
<dbReference type="Pfam" id="PF10523">
    <property type="entry name" value="BEN"/>
    <property type="match status" value="1"/>
</dbReference>